<feature type="compositionally biased region" description="Polar residues" evidence="1">
    <location>
        <begin position="1"/>
        <end position="12"/>
    </location>
</feature>
<sequence>MFNLIAETTSAVKQAAGVGSSTARSQGAERPTKGGQDQGQQARQEEHPDELTVQSVVAQGEPQTMPPKKPKKVTIAKAVTRKIATRSSSKAPGGGR</sequence>
<evidence type="ECO:0000313" key="2">
    <source>
        <dbReference type="EMBL" id="OAV89421.1"/>
    </source>
</evidence>
<reference evidence="3" key="4">
    <citation type="submission" date="2025-05" db="UniProtKB">
        <authorList>
            <consortium name="EnsemblFungi"/>
        </authorList>
    </citation>
    <scope>IDENTIFICATION</scope>
    <source>
        <strain evidence="3">isolate 1-1 / race 1 (BBBD)</strain>
    </source>
</reference>
<dbReference type="EMBL" id="ADAS02000129">
    <property type="protein sequence ID" value="OAV89421.1"/>
    <property type="molecule type" value="Genomic_DNA"/>
</dbReference>
<evidence type="ECO:0000313" key="4">
    <source>
        <dbReference type="Proteomes" id="UP000005240"/>
    </source>
</evidence>
<dbReference type="Proteomes" id="UP000005240">
    <property type="component" value="Unassembled WGS sequence"/>
</dbReference>
<reference evidence="2" key="2">
    <citation type="submission" date="2016-05" db="EMBL/GenBank/DDBJ databases">
        <title>Comparative analysis highlights variable genome content of wheat rusts and divergence of the mating loci.</title>
        <authorList>
            <person name="Cuomo C.A."/>
            <person name="Bakkeren G."/>
            <person name="Szabo L."/>
            <person name="Khalil H."/>
            <person name="Joly D."/>
            <person name="Goldberg J."/>
            <person name="Young S."/>
            <person name="Zeng Q."/>
            <person name="Fellers J."/>
        </authorList>
    </citation>
    <scope>NUCLEOTIDE SEQUENCE [LARGE SCALE GENOMIC DNA]</scope>
    <source>
        <strain evidence="2">1-1 BBBD Race 1</strain>
    </source>
</reference>
<feature type="region of interest" description="Disordered" evidence="1">
    <location>
        <begin position="1"/>
        <end position="96"/>
    </location>
</feature>
<reference evidence="3 4" key="3">
    <citation type="journal article" date="2017" name="G3 (Bethesda)">
        <title>Comparative analysis highlights variable genome content of wheat rusts and divergence of the mating loci.</title>
        <authorList>
            <person name="Cuomo C.A."/>
            <person name="Bakkeren G."/>
            <person name="Khalil H.B."/>
            <person name="Panwar V."/>
            <person name="Joly D."/>
            <person name="Linning R."/>
            <person name="Sakthikumar S."/>
            <person name="Song X."/>
            <person name="Adiconis X."/>
            <person name="Fan L."/>
            <person name="Goldberg J.M."/>
            <person name="Levin J.Z."/>
            <person name="Young S."/>
            <person name="Zeng Q."/>
            <person name="Anikster Y."/>
            <person name="Bruce M."/>
            <person name="Wang M."/>
            <person name="Yin C."/>
            <person name="McCallum B."/>
            <person name="Szabo L.J."/>
            <person name="Hulbert S."/>
            <person name="Chen X."/>
            <person name="Fellers J.P."/>
        </authorList>
    </citation>
    <scope>NUCLEOTIDE SEQUENCE</scope>
    <source>
        <strain evidence="3">isolate 1-1 / race 1 (BBBD)</strain>
        <strain evidence="4">Isolate 1-1 / race 1 (BBBD)</strain>
    </source>
</reference>
<protein>
    <submittedName>
        <fullName evidence="2 3">Uncharacterized protein</fullName>
    </submittedName>
</protein>
<dbReference type="EnsemblFungi" id="PTTG_06110-t43_1">
    <property type="protein sequence ID" value="PTTG_06110-t43_1-p1"/>
    <property type="gene ID" value="PTTG_06110"/>
</dbReference>
<name>A0A180G9S2_PUCT1</name>
<keyword evidence="4" id="KW-1185">Reference proteome</keyword>
<proteinExistence type="predicted"/>
<dbReference type="AlphaFoldDB" id="A0A180G9S2"/>
<evidence type="ECO:0000256" key="1">
    <source>
        <dbReference type="SAM" id="MobiDB-lite"/>
    </source>
</evidence>
<organism evidence="2">
    <name type="scientific">Puccinia triticina (isolate 1-1 / race 1 (BBBD))</name>
    <name type="common">Brown leaf rust fungus</name>
    <dbReference type="NCBI Taxonomy" id="630390"/>
    <lineage>
        <taxon>Eukaryota</taxon>
        <taxon>Fungi</taxon>
        <taxon>Dikarya</taxon>
        <taxon>Basidiomycota</taxon>
        <taxon>Pucciniomycotina</taxon>
        <taxon>Pucciniomycetes</taxon>
        <taxon>Pucciniales</taxon>
        <taxon>Pucciniaceae</taxon>
        <taxon>Puccinia</taxon>
    </lineage>
</organism>
<reference evidence="2" key="1">
    <citation type="submission" date="2009-11" db="EMBL/GenBank/DDBJ databases">
        <authorList>
            <consortium name="The Broad Institute Genome Sequencing Platform"/>
            <person name="Ward D."/>
            <person name="Feldgarden M."/>
            <person name="Earl A."/>
            <person name="Young S.K."/>
            <person name="Zeng Q."/>
            <person name="Koehrsen M."/>
            <person name="Alvarado L."/>
            <person name="Berlin A."/>
            <person name="Bochicchio J."/>
            <person name="Borenstein D."/>
            <person name="Chapman S.B."/>
            <person name="Chen Z."/>
            <person name="Engels R."/>
            <person name="Freedman E."/>
            <person name="Gellesch M."/>
            <person name="Goldberg J."/>
            <person name="Griggs A."/>
            <person name="Gujja S."/>
            <person name="Heilman E."/>
            <person name="Heiman D."/>
            <person name="Hepburn T."/>
            <person name="Howarth C."/>
            <person name="Jen D."/>
            <person name="Larson L."/>
            <person name="Lewis B."/>
            <person name="Mehta T."/>
            <person name="Park D."/>
            <person name="Pearson M."/>
            <person name="Roberts A."/>
            <person name="Saif S."/>
            <person name="Shea T."/>
            <person name="Shenoy N."/>
            <person name="Sisk P."/>
            <person name="Stolte C."/>
            <person name="Sykes S."/>
            <person name="Thomson T."/>
            <person name="Walk T."/>
            <person name="White J."/>
            <person name="Yandava C."/>
            <person name="Izard J."/>
            <person name="Baranova O.V."/>
            <person name="Blanton J.M."/>
            <person name="Tanner A.C."/>
            <person name="Dewhirst F.E."/>
            <person name="Haas B."/>
            <person name="Nusbaum C."/>
            <person name="Birren B."/>
        </authorList>
    </citation>
    <scope>NUCLEOTIDE SEQUENCE [LARGE SCALE GENOMIC DNA]</scope>
    <source>
        <strain evidence="2">1-1 BBBD Race 1</strain>
    </source>
</reference>
<gene>
    <name evidence="2" type="ORF">PTTG_06110</name>
</gene>
<dbReference type="VEuPathDB" id="FungiDB:PTTG_06110"/>
<accession>A0A180G9S2</accession>
<feature type="compositionally biased region" description="Basic residues" evidence="1">
    <location>
        <begin position="68"/>
        <end position="84"/>
    </location>
</feature>
<evidence type="ECO:0000313" key="3">
    <source>
        <dbReference type="EnsemblFungi" id="PTTG_06110-t43_1-p1"/>
    </source>
</evidence>